<feature type="compositionally biased region" description="Polar residues" evidence="1">
    <location>
        <begin position="374"/>
        <end position="393"/>
    </location>
</feature>
<dbReference type="EMBL" id="RSCD01000005">
    <property type="protein sequence ID" value="RSH92539.1"/>
    <property type="molecule type" value="Genomic_DNA"/>
</dbReference>
<feature type="compositionally biased region" description="Basic and acidic residues" evidence="1">
    <location>
        <begin position="51"/>
        <end position="63"/>
    </location>
</feature>
<feature type="compositionally biased region" description="Acidic residues" evidence="1">
    <location>
        <begin position="92"/>
        <end position="116"/>
    </location>
</feature>
<dbReference type="Proteomes" id="UP000279259">
    <property type="component" value="Unassembled WGS sequence"/>
</dbReference>
<feature type="region of interest" description="Disordered" evidence="1">
    <location>
        <begin position="43"/>
        <end position="120"/>
    </location>
</feature>
<dbReference type="AlphaFoldDB" id="A0A427YNA3"/>
<proteinExistence type="predicted"/>
<comment type="caution">
    <text evidence="2">The sequence shown here is derived from an EMBL/GenBank/DDBJ whole genome shotgun (WGS) entry which is preliminary data.</text>
</comment>
<sequence>MEGQTQSERYPRISSAPLAWNLAPVSSDMVNTMDRLSFIFSDPTLEPIAIDQEKSSKKSSDSLKRKHGDTSSTTSSREGSKVASGATNSVADNDDDDDDDDSNNSESDNGEYDSDDSGWKTMSQARRHFARKRAEEAKIPETPLGLTDIITAFRGNTPGYTWSKNADRRERFSQEVVEDLGALSSYNNKPSHVVKLGDGSEMSLKEIVGGRIPTLVDLPDTIVHWTSLCGFTYSFFADREDRKEREETDKKNRYSSSSRYYSKPNGAYDNLAKMRWTRFWNLLGQTTPSGTQGRPKFVYHGTDQVMSNEEEVFTTLLKMASRGPDEVHHHDGRVETVKHDEASTRLSQPSGKTWHEAFTQWKSKAVEEERMRSSVPQLTNDWNSVEPEQTRSGGSWWGPRR</sequence>
<evidence type="ECO:0000313" key="2">
    <source>
        <dbReference type="EMBL" id="RSH92539.1"/>
    </source>
</evidence>
<evidence type="ECO:0000256" key="1">
    <source>
        <dbReference type="SAM" id="MobiDB-lite"/>
    </source>
</evidence>
<name>A0A427YNA3_9TREE</name>
<keyword evidence="3" id="KW-1185">Reference proteome</keyword>
<dbReference type="OrthoDB" id="10339565at2759"/>
<gene>
    <name evidence="2" type="ORF">EHS25_007983</name>
</gene>
<reference evidence="2 3" key="1">
    <citation type="submission" date="2018-11" db="EMBL/GenBank/DDBJ databases">
        <title>Genome sequence of Saitozyma podzolica DSM 27192.</title>
        <authorList>
            <person name="Aliyu H."/>
            <person name="Gorte O."/>
            <person name="Ochsenreither K."/>
        </authorList>
    </citation>
    <scope>NUCLEOTIDE SEQUENCE [LARGE SCALE GENOMIC DNA]</scope>
    <source>
        <strain evidence="2 3">DSM 27192</strain>
    </source>
</reference>
<organism evidence="2 3">
    <name type="scientific">Saitozyma podzolica</name>
    <dbReference type="NCBI Taxonomy" id="1890683"/>
    <lineage>
        <taxon>Eukaryota</taxon>
        <taxon>Fungi</taxon>
        <taxon>Dikarya</taxon>
        <taxon>Basidiomycota</taxon>
        <taxon>Agaricomycotina</taxon>
        <taxon>Tremellomycetes</taxon>
        <taxon>Tremellales</taxon>
        <taxon>Trimorphomycetaceae</taxon>
        <taxon>Saitozyma</taxon>
    </lineage>
</organism>
<protein>
    <submittedName>
        <fullName evidence="2">Uncharacterized protein</fullName>
    </submittedName>
</protein>
<evidence type="ECO:0000313" key="3">
    <source>
        <dbReference type="Proteomes" id="UP000279259"/>
    </source>
</evidence>
<feature type="region of interest" description="Disordered" evidence="1">
    <location>
        <begin position="366"/>
        <end position="401"/>
    </location>
</feature>
<accession>A0A427YNA3</accession>